<dbReference type="Gene3D" id="3.80.10.10">
    <property type="entry name" value="Ribonuclease Inhibitor"/>
    <property type="match status" value="1"/>
</dbReference>
<protein>
    <submittedName>
        <fullName evidence="2">Uncharacterized protein</fullName>
    </submittedName>
</protein>
<dbReference type="Proteomes" id="UP000585614">
    <property type="component" value="Unassembled WGS sequence"/>
</dbReference>
<dbReference type="GO" id="GO:0030318">
    <property type="term" value="P:melanocyte differentiation"/>
    <property type="evidence" value="ECO:0007669"/>
    <property type="project" value="TreeGrafter"/>
</dbReference>
<sequence>MSLEGLSAFGSLEELILDNNLLGNDLVLPGLPRLHTLSLNKNQISLALPAAPTPRPAPQWSPPARQLPSPAPHKYLRNVK</sequence>
<organism evidence="2 3">
    <name type="scientific">Rhinolophus ferrumequinum</name>
    <name type="common">Greater horseshoe bat</name>
    <dbReference type="NCBI Taxonomy" id="59479"/>
    <lineage>
        <taxon>Eukaryota</taxon>
        <taxon>Metazoa</taxon>
        <taxon>Chordata</taxon>
        <taxon>Craniata</taxon>
        <taxon>Vertebrata</taxon>
        <taxon>Euteleostomi</taxon>
        <taxon>Mammalia</taxon>
        <taxon>Eutheria</taxon>
        <taxon>Laurasiatheria</taxon>
        <taxon>Chiroptera</taxon>
        <taxon>Yinpterochiroptera</taxon>
        <taxon>Rhinolophoidea</taxon>
        <taxon>Rhinolophidae</taxon>
        <taxon>Rhinolophinae</taxon>
        <taxon>Rhinolophus</taxon>
    </lineage>
</organism>
<comment type="caution">
    <text evidence="2">The sequence shown here is derived from an EMBL/GenBank/DDBJ whole genome shotgun (WGS) entry which is preliminary data.</text>
</comment>
<dbReference type="EMBL" id="JACAGC010000015">
    <property type="protein sequence ID" value="KAF6317505.1"/>
    <property type="molecule type" value="Genomic_DNA"/>
</dbReference>
<dbReference type="AlphaFoldDB" id="A0A7J7UX77"/>
<reference evidence="2 3" key="1">
    <citation type="journal article" date="2020" name="Nature">
        <title>Six reference-quality genomes reveal evolution of bat adaptations.</title>
        <authorList>
            <person name="Jebb D."/>
            <person name="Huang Z."/>
            <person name="Pippel M."/>
            <person name="Hughes G.M."/>
            <person name="Lavrichenko K."/>
            <person name="Devanna P."/>
            <person name="Winkler S."/>
            <person name="Jermiin L.S."/>
            <person name="Skirmuntt E.C."/>
            <person name="Katzourakis A."/>
            <person name="Burkitt-Gray L."/>
            <person name="Ray D.A."/>
            <person name="Sullivan K.A.M."/>
            <person name="Roscito J.G."/>
            <person name="Kirilenko B.M."/>
            <person name="Davalos L.M."/>
            <person name="Corthals A.P."/>
            <person name="Power M.L."/>
            <person name="Jones G."/>
            <person name="Ransome R.D."/>
            <person name="Dechmann D.K.N."/>
            <person name="Locatelli A.G."/>
            <person name="Puechmaille S.J."/>
            <person name="Fedrigo O."/>
            <person name="Jarvis E.D."/>
            <person name="Hiller M."/>
            <person name="Vernes S.C."/>
            <person name="Myers E.W."/>
            <person name="Teeling E.C."/>
        </authorList>
    </citation>
    <scope>NUCLEOTIDE SEQUENCE [LARGE SCALE GENOMIC DNA]</scope>
    <source>
        <strain evidence="2">MRhiFer1</strain>
        <tissue evidence="2">Lung</tissue>
    </source>
</reference>
<gene>
    <name evidence="2" type="ORF">mRhiFer1_010374</name>
</gene>
<dbReference type="InterPro" id="IPR043313">
    <property type="entry name" value="LRMDA"/>
</dbReference>
<dbReference type="SUPFAM" id="SSF52058">
    <property type="entry name" value="L domain-like"/>
    <property type="match status" value="1"/>
</dbReference>
<accession>A0A7J7UX77</accession>
<evidence type="ECO:0000313" key="2">
    <source>
        <dbReference type="EMBL" id="KAF6317505.1"/>
    </source>
</evidence>
<evidence type="ECO:0000313" key="3">
    <source>
        <dbReference type="Proteomes" id="UP000585614"/>
    </source>
</evidence>
<feature type="compositionally biased region" description="Pro residues" evidence="1">
    <location>
        <begin position="51"/>
        <end position="61"/>
    </location>
</feature>
<dbReference type="PANTHER" id="PTHR46282">
    <property type="entry name" value="LEUCINE-RICH MELANOCYTE DIFFERENTIATION-ASSOCIATED PROTEIN"/>
    <property type="match status" value="1"/>
</dbReference>
<proteinExistence type="predicted"/>
<name>A0A7J7UX77_RHIFE</name>
<dbReference type="PANTHER" id="PTHR46282:SF2">
    <property type="entry name" value="LEUCINE-RICH MELANOCYTE DIFFERENTIATION-ASSOCIATED PROTEIN"/>
    <property type="match status" value="1"/>
</dbReference>
<evidence type="ECO:0000256" key="1">
    <source>
        <dbReference type="SAM" id="MobiDB-lite"/>
    </source>
</evidence>
<dbReference type="InterPro" id="IPR032675">
    <property type="entry name" value="LRR_dom_sf"/>
</dbReference>
<feature type="region of interest" description="Disordered" evidence="1">
    <location>
        <begin position="49"/>
        <end position="80"/>
    </location>
</feature>